<feature type="transmembrane region" description="Helical" evidence="1">
    <location>
        <begin position="62"/>
        <end position="80"/>
    </location>
</feature>
<dbReference type="RefSeq" id="WP_055086835.1">
    <property type="nucleotide sequence ID" value="NZ_CXSU01000012.1"/>
</dbReference>
<dbReference type="InterPro" id="IPR005135">
    <property type="entry name" value="Endo/exonuclease/phosphatase"/>
</dbReference>
<dbReference type="EMBL" id="CXSU01000012">
    <property type="protein sequence ID" value="CTQ51087.1"/>
    <property type="molecule type" value="Genomic_DNA"/>
</dbReference>
<evidence type="ECO:0000259" key="2">
    <source>
        <dbReference type="Pfam" id="PF03372"/>
    </source>
</evidence>
<dbReference type="SUPFAM" id="SSF56219">
    <property type="entry name" value="DNase I-like"/>
    <property type="match status" value="1"/>
</dbReference>
<gene>
    <name evidence="3" type="ORF">JDO7802_03125</name>
</gene>
<dbReference type="InterPro" id="IPR036691">
    <property type="entry name" value="Endo/exonu/phosph_ase_sf"/>
</dbReference>
<dbReference type="Gene3D" id="3.60.10.10">
    <property type="entry name" value="Endonuclease/exonuclease/phosphatase"/>
    <property type="match status" value="1"/>
</dbReference>
<organism evidence="3 4">
    <name type="scientific">Jannaschia donghaensis</name>
    <dbReference type="NCBI Taxonomy" id="420998"/>
    <lineage>
        <taxon>Bacteria</taxon>
        <taxon>Pseudomonadati</taxon>
        <taxon>Pseudomonadota</taxon>
        <taxon>Alphaproteobacteria</taxon>
        <taxon>Rhodobacterales</taxon>
        <taxon>Roseobacteraceae</taxon>
        <taxon>Jannaschia</taxon>
    </lineage>
</organism>
<reference evidence="3 4" key="1">
    <citation type="submission" date="2015-07" db="EMBL/GenBank/DDBJ databases">
        <authorList>
            <person name="Noorani M."/>
        </authorList>
    </citation>
    <scope>NUCLEOTIDE SEQUENCE [LARGE SCALE GENOMIC DNA]</scope>
    <source>
        <strain evidence="3 4">CECT 7802</strain>
    </source>
</reference>
<dbReference type="STRING" id="420998.JDO7802_03125"/>
<dbReference type="Pfam" id="PF03372">
    <property type="entry name" value="Exo_endo_phos"/>
    <property type="match status" value="1"/>
</dbReference>
<evidence type="ECO:0000313" key="3">
    <source>
        <dbReference type="EMBL" id="CTQ51087.1"/>
    </source>
</evidence>
<dbReference type="GO" id="GO:0003824">
    <property type="term" value="F:catalytic activity"/>
    <property type="evidence" value="ECO:0007669"/>
    <property type="project" value="InterPro"/>
</dbReference>
<protein>
    <recommendedName>
        <fullName evidence="2">Endonuclease/exonuclease/phosphatase domain-containing protein</fullName>
    </recommendedName>
</protein>
<keyword evidence="1" id="KW-1133">Transmembrane helix</keyword>
<evidence type="ECO:0000256" key="1">
    <source>
        <dbReference type="SAM" id="Phobius"/>
    </source>
</evidence>
<feature type="transmembrane region" description="Helical" evidence="1">
    <location>
        <begin position="37"/>
        <end position="55"/>
    </location>
</feature>
<keyword evidence="1" id="KW-0472">Membrane</keyword>
<feature type="domain" description="Endonuclease/exonuclease/phosphatase" evidence="2">
    <location>
        <begin position="94"/>
        <end position="278"/>
    </location>
</feature>
<dbReference type="AlphaFoldDB" id="A0A0M6YPB6"/>
<evidence type="ECO:0000313" key="4">
    <source>
        <dbReference type="Proteomes" id="UP000049222"/>
    </source>
</evidence>
<proteinExistence type="predicted"/>
<dbReference type="OrthoDB" id="3808618at2"/>
<dbReference type="Proteomes" id="UP000049222">
    <property type="component" value="Unassembled WGS sequence"/>
</dbReference>
<accession>A0A0M6YPB6</accession>
<keyword evidence="1" id="KW-0812">Transmembrane</keyword>
<keyword evidence="4" id="KW-1185">Reference proteome</keyword>
<name>A0A0M6YPB6_9RHOB</name>
<sequence>MQSGLLILALGLLGCALTVAGAWFGRAHPILDSLGVGLIYGVVVAVGLTVIFGVLRRWPAAIAGLAIVGAGVAILVPASGDFTTPSMGRIALLQHNLLFTNPAPDLLARMADADVVTLQEVSAATDAIASLPSDWTVASCVMSPVTATVVATRWPVRASGCFEGGTWQRIETPDGPVTFVSLHLYWPWPKGQTDQVARLEPDLRALPRPVIVAGDFNQTPWSATAKRITAATDTRFVPGVRITLNQFSGFLRIPIDHVLVPRGGSGRAKIAGAHGSDHQMLIALVGPGTDR</sequence>